<feature type="compositionally biased region" description="Polar residues" evidence="1">
    <location>
        <begin position="399"/>
        <end position="415"/>
    </location>
</feature>
<feature type="domain" description="Ig-like" evidence="4">
    <location>
        <begin position="134"/>
        <end position="205"/>
    </location>
</feature>
<evidence type="ECO:0000256" key="1">
    <source>
        <dbReference type="SAM" id="MobiDB-lite"/>
    </source>
</evidence>
<protein>
    <submittedName>
        <fullName evidence="5">Cell adhesion molecule 2</fullName>
    </submittedName>
</protein>
<keyword evidence="2" id="KW-0812">Transmembrane</keyword>
<dbReference type="EMBL" id="JAIZAY010000014">
    <property type="protein sequence ID" value="KAJ8029640.1"/>
    <property type="molecule type" value="Genomic_DNA"/>
</dbReference>
<reference evidence="5" key="1">
    <citation type="submission" date="2021-10" db="EMBL/GenBank/DDBJ databases">
        <title>Tropical sea cucumber genome reveals ecological adaptation and Cuvierian tubules defense mechanism.</title>
        <authorList>
            <person name="Chen T."/>
        </authorList>
    </citation>
    <scope>NUCLEOTIDE SEQUENCE</scope>
    <source>
        <strain evidence="5">Nanhai2018</strain>
        <tissue evidence="5">Muscle</tissue>
    </source>
</reference>
<keyword evidence="2" id="KW-1133">Transmembrane helix</keyword>
<accession>A0A9Q1H1Z5</accession>
<evidence type="ECO:0000313" key="6">
    <source>
        <dbReference type="Proteomes" id="UP001152320"/>
    </source>
</evidence>
<feature type="region of interest" description="Disordered" evidence="1">
    <location>
        <begin position="396"/>
        <end position="415"/>
    </location>
</feature>
<dbReference type="Proteomes" id="UP001152320">
    <property type="component" value="Chromosome 14"/>
</dbReference>
<dbReference type="InterPro" id="IPR003599">
    <property type="entry name" value="Ig_sub"/>
</dbReference>
<dbReference type="AlphaFoldDB" id="A0A9Q1H1Z5"/>
<dbReference type="InterPro" id="IPR007110">
    <property type="entry name" value="Ig-like_dom"/>
</dbReference>
<dbReference type="InterPro" id="IPR013106">
    <property type="entry name" value="Ig_V-set"/>
</dbReference>
<feature type="chain" id="PRO_5040426433" evidence="3">
    <location>
        <begin position="21"/>
        <end position="530"/>
    </location>
</feature>
<keyword evidence="6" id="KW-1185">Reference proteome</keyword>
<organism evidence="5 6">
    <name type="scientific">Holothuria leucospilota</name>
    <name type="common">Black long sea cucumber</name>
    <name type="synonym">Mertensiothuria leucospilota</name>
    <dbReference type="NCBI Taxonomy" id="206669"/>
    <lineage>
        <taxon>Eukaryota</taxon>
        <taxon>Metazoa</taxon>
        <taxon>Echinodermata</taxon>
        <taxon>Eleutherozoa</taxon>
        <taxon>Echinozoa</taxon>
        <taxon>Holothuroidea</taxon>
        <taxon>Aspidochirotacea</taxon>
        <taxon>Aspidochirotida</taxon>
        <taxon>Holothuriidae</taxon>
        <taxon>Holothuria</taxon>
    </lineage>
</organism>
<proteinExistence type="predicted"/>
<feature type="domain" description="Ig-like" evidence="4">
    <location>
        <begin position="35"/>
        <end position="116"/>
    </location>
</feature>
<dbReference type="SMART" id="SM00408">
    <property type="entry name" value="IGc2"/>
    <property type="match status" value="2"/>
</dbReference>
<name>A0A9Q1H1Z5_HOLLE</name>
<dbReference type="PROSITE" id="PS50835">
    <property type="entry name" value="IG_LIKE"/>
    <property type="match status" value="3"/>
</dbReference>
<dbReference type="InterPro" id="IPR013783">
    <property type="entry name" value="Ig-like_fold"/>
</dbReference>
<feature type="signal peptide" evidence="3">
    <location>
        <begin position="1"/>
        <end position="20"/>
    </location>
</feature>
<evidence type="ECO:0000256" key="2">
    <source>
        <dbReference type="SAM" id="Phobius"/>
    </source>
</evidence>
<sequence length="530" mass="58381">MNLLLSVSLLIIISIHHCLCISFVFGPSHVSTTVGQTVTFRCRVRNKGSFSVHWRNANQQLYLTADTNFYPTAVNPRYRVVGNHAIGEYFLQITNVQTSDEGLYQCIIIPNGRAVTLAANLEVNILQTPNQETPLCSSSPSPDLVYVGDEVTIFCSSPGGVPPTRLTWLENGHAIAGPSSVHMLSHTFTLEEQHNGRTFTCRSTHPSFHGERFCSVVPFQKNPQTRIEPPLFLGEVGGTAMFQCVAAGFPPELEYTWLFNGHPVNILDRRFAITDDGRSFIISDLTEEDNGIYVRCQISAVNGPSASSSARLLIFQGTEEPPTVTTVARTTVNTTKPYFNQSTEVPTELQTLELGGIGTGKSSSVITVIIVAAIVISQVVFISLVYGIHRIANRMKKSGQPSSLETGMPTTNGRNADSCEIAQIHSKVAQPSGIDDHRYKSLHRYDTANSVALALSDKETQRNSNIHQTQVDSYNNSSNMEDSVYHKVPSLSLDYEIPKDRNNAAVEEYVLMRPSVTSETLDIQSVYSKY</sequence>
<dbReference type="SUPFAM" id="SSF48726">
    <property type="entry name" value="Immunoglobulin"/>
    <property type="match status" value="2"/>
</dbReference>
<keyword evidence="2" id="KW-0472">Membrane</keyword>
<dbReference type="Pfam" id="PF13895">
    <property type="entry name" value="Ig_2"/>
    <property type="match status" value="1"/>
</dbReference>
<comment type="caution">
    <text evidence="5">The sequence shown here is derived from an EMBL/GenBank/DDBJ whole genome shotgun (WGS) entry which is preliminary data.</text>
</comment>
<gene>
    <name evidence="5" type="ORF">HOLleu_29085</name>
</gene>
<evidence type="ECO:0000259" key="4">
    <source>
        <dbReference type="PROSITE" id="PS50835"/>
    </source>
</evidence>
<dbReference type="InterPro" id="IPR013098">
    <property type="entry name" value="Ig_I-set"/>
</dbReference>
<dbReference type="Pfam" id="PF07679">
    <property type="entry name" value="I-set"/>
    <property type="match status" value="1"/>
</dbReference>
<dbReference type="PANTHER" id="PTHR45889">
    <property type="entry name" value="IG-LIKE DOMAIN-CONTAINING PROTEIN"/>
    <property type="match status" value="1"/>
</dbReference>
<dbReference type="InterPro" id="IPR036179">
    <property type="entry name" value="Ig-like_dom_sf"/>
</dbReference>
<evidence type="ECO:0000256" key="3">
    <source>
        <dbReference type="SAM" id="SignalP"/>
    </source>
</evidence>
<dbReference type="InterPro" id="IPR003598">
    <property type="entry name" value="Ig_sub2"/>
</dbReference>
<dbReference type="PANTHER" id="PTHR45889:SF8">
    <property type="entry name" value="IG-LIKE DOMAIN-CONTAINING PROTEIN"/>
    <property type="match status" value="1"/>
</dbReference>
<dbReference type="Gene3D" id="2.60.40.10">
    <property type="entry name" value="Immunoglobulins"/>
    <property type="match status" value="3"/>
</dbReference>
<evidence type="ECO:0000313" key="5">
    <source>
        <dbReference type="EMBL" id="KAJ8029640.1"/>
    </source>
</evidence>
<keyword evidence="3" id="KW-0732">Signal</keyword>
<feature type="domain" description="Ig-like" evidence="4">
    <location>
        <begin position="223"/>
        <end position="313"/>
    </location>
</feature>
<feature type="transmembrane region" description="Helical" evidence="2">
    <location>
        <begin position="365"/>
        <end position="388"/>
    </location>
</feature>
<dbReference type="SMART" id="SM00406">
    <property type="entry name" value="IGv"/>
    <property type="match status" value="1"/>
</dbReference>
<dbReference type="Pfam" id="PF13927">
    <property type="entry name" value="Ig_3"/>
    <property type="match status" value="1"/>
</dbReference>
<dbReference type="OrthoDB" id="10028801at2759"/>
<dbReference type="SMART" id="SM00409">
    <property type="entry name" value="IG"/>
    <property type="match status" value="3"/>
</dbReference>